<dbReference type="EMBL" id="VJVV01000018">
    <property type="protein sequence ID" value="TRO78411.1"/>
    <property type="molecule type" value="Genomic_DNA"/>
</dbReference>
<dbReference type="PROSITE" id="PS50887">
    <property type="entry name" value="GGDEF"/>
    <property type="match status" value="1"/>
</dbReference>
<dbReference type="InterPro" id="IPR000160">
    <property type="entry name" value="GGDEF_dom"/>
</dbReference>
<feature type="domain" description="GGDEF" evidence="3">
    <location>
        <begin position="180"/>
        <end position="307"/>
    </location>
</feature>
<dbReference type="PANTHER" id="PTHR45138">
    <property type="entry name" value="REGULATORY COMPONENTS OF SENSORY TRANSDUCTION SYSTEM"/>
    <property type="match status" value="1"/>
</dbReference>
<organism evidence="4 5">
    <name type="scientific">Trichloromonas acetexigens</name>
    <dbReference type="NCBI Taxonomy" id="38815"/>
    <lineage>
        <taxon>Bacteria</taxon>
        <taxon>Pseudomonadati</taxon>
        <taxon>Thermodesulfobacteriota</taxon>
        <taxon>Desulfuromonadia</taxon>
        <taxon>Desulfuromonadales</taxon>
        <taxon>Trichloromonadaceae</taxon>
        <taxon>Trichloromonas</taxon>
    </lineage>
</organism>
<dbReference type="InterPro" id="IPR050469">
    <property type="entry name" value="Diguanylate_Cyclase"/>
</dbReference>
<accession>A0A550J5C3</accession>
<gene>
    <name evidence="4" type="ORF">FL622_16355</name>
</gene>
<dbReference type="Pfam" id="PF00990">
    <property type="entry name" value="GGDEF"/>
    <property type="match status" value="1"/>
</dbReference>
<dbReference type="CDD" id="cd01949">
    <property type="entry name" value="GGDEF"/>
    <property type="match status" value="1"/>
</dbReference>
<dbReference type="SMART" id="SM00267">
    <property type="entry name" value="GGDEF"/>
    <property type="match status" value="1"/>
</dbReference>
<evidence type="ECO:0000259" key="3">
    <source>
        <dbReference type="PROSITE" id="PS50887"/>
    </source>
</evidence>
<dbReference type="Proteomes" id="UP000317155">
    <property type="component" value="Unassembled WGS sequence"/>
</dbReference>
<evidence type="ECO:0000256" key="2">
    <source>
        <dbReference type="ARBA" id="ARBA00034247"/>
    </source>
</evidence>
<dbReference type="RefSeq" id="WP_092055158.1">
    <property type="nucleotide sequence ID" value="NZ_FOJJ01000010.1"/>
</dbReference>
<evidence type="ECO:0000313" key="4">
    <source>
        <dbReference type="EMBL" id="TRO78411.1"/>
    </source>
</evidence>
<reference evidence="4 5" key="1">
    <citation type="submission" date="2019-07" db="EMBL/GenBank/DDBJ databases">
        <title>Insights of Desulfuromonas acetexigens electromicrobiology.</title>
        <authorList>
            <person name="Katuri K."/>
            <person name="Sapireddy V."/>
            <person name="Shaw D.R."/>
            <person name="Saikaly P."/>
        </authorList>
    </citation>
    <scope>NUCLEOTIDE SEQUENCE [LARGE SCALE GENOMIC DNA]</scope>
    <source>
        <strain evidence="4 5">2873</strain>
    </source>
</reference>
<comment type="caution">
    <text evidence="4">The sequence shown here is derived from an EMBL/GenBank/DDBJ whole genome shotgun (WGS) entry which is preliminary data.</text>
</comment>
<sequence>MENQALAMLRRLDETLTRALSKGLPREGLYGTFAVDAPEDPELAGIGERLARFLAMLDEAQRYAVRLADGDLSATTARDNILAMPLKALQADLKHLLWQTEQVAAGDLNQQVHFLGDFSAAFNGMILALREKRRLEEQLHTVNQILEKQASTDVLTGLFNRLKLGSLLDAEITRAQRYATPLAVILLDIDHFKRINDTRGHQVGDDVLRELAQRLASSLRACDAVARWGGEEFLVMLPNSPLAAGRECAEKLRAAVADCPFAAMPRVTASFGVAELEKGEPRDTLINRADQALYRAKDKGRNRVECA</sequence>
<proteinExistence type="predicted"/>
<protein>
    <recommendedName>
        <fullName evidence="1">diguanylate cyclase</fullName>
        <ecNumber evidence="1">2.7.7.65</ecNumber>
    </recommendedName>
</protein>
<dbReference type="GO" id="GO:0052621">
    <property type="term" value="F:diguanylate cyclase activity"/>
    <property type="evidence" value="ECO:0007669"/>
    <property type="project" value="UniProtKB-EC"/>
</dbReference>
<evidence type="ECO:0000313" key="5">
    <source>
        <dbReference type="Proteomes" id="UP000317155"/>
    </source>
</evidence>
<dbReference type="InterPro" id="IPR043128">
    <property type="entry name" value="Rev_trsase/Diguanyl_cyclase"/>
</dbReference>
<dbReference type="FunFam" id="3.30.70.270:FF:000001">
    <property type="entry name" value="Diguanylate cyclase domain protein"/>
    <property type="match status" value="1"/>
</dbReference>
<name>A0A550J5C3_9BACT</name>
<evidence type="ECO:0000256" key="1">
    <source>
        <dbReference type="ARBA" id="ARBA00012528"/>
    </source>
</evidence>
<dbReference type="NCBIfam" id="TIGR00254">
    <property type="entry name" value="GGDEF"/>
    <property type="match status" value="1"/>
</dbReference>
<comment type="catalytic activity">
    <reaction evidence="2">
        <text>2 GTP = 3',3'-c-di-GMP + 2 diphosphate</text>
        <dbReference type="Rhea" id="RHEA:24898"/>
        <dbReference type="ChEBI" id="CHEBI:33019"/>
        <dbReference type="ChEBI" id="CHEBI:37565"/>
        <dbReference type="ChEBI" id="CHEBI:58805"/>
        <dbReference type="EC" id="2.7.7.65"/>
    </reaction>
</comment>
<dbReference type="Gene3D" id="3.30.70.270">
    <property type="match status" value="1"/>
</dbReference>
<dbReference type="AlphaFoldDB" id="A0A550J5C3"/>
<keyword evidence="5" id="KW-1185">Reference proteome</keyword>
<dbReference type="EC" id="2.7.7.65" evidence="1"/>
<dbReference type="PANTHER" id="PTHR45138:SF9">
    <property type="entry name" value="DIGUANYLATE CYCLASE DGCM-RELATED"/>
    <property type="match status" value="1"/>
</dbReference>
<dbReference type="OrthoDB" id="9812034at2"/>
<dbReference type="SUPFAM" id="SSF55073">
    <property type="entry name" value="Nucleotide cyclase"/>
    <property type="match status" value="1"/>
</dbReference>
<dbReference type="InterPro" id="IPR029787">
    <property type="entry name" value="Nucleotide_cyclase"/>
</dbReference>